<evidence type="ECO:0000313" key="1">
    <source>
        <dbReference type="EMBL" id="MBA4493323.1"/>
    </source>
</evidence>
<proteinExistence type="predicted"/>
<dbReference type="AlphaFoldDB" id="A0A7W2A800"/>
<dbReference type="Gene3D" id="3.30.70.100">
    <property type="match status" value="2"/>
</dbReference>
<name>A0A7W2A800_9BACL</name>
<dbReference type="InterPro" id="IPR011008">
    <property type="entry name" value="Dimeric_a/b-barrel"/>
</dbReference>
<dbReference type="EMBL" id="JACEIQ010000001">
    <property type="protein sequence ID" value="MBA4493323.1"/>
    <property type="molecule type" value="Genomic_DNA"/>
</dbReference>
<accession>A0A7W2A800</accession>
<dbReference type="Proteomes" id="UP000535491">
    <property type="component" value="Unassembled WGS sequence"/>
</dbReference>
<evidence type="ECO:0000313" key="2">
    <source>
        <dbReference type="Proteomes" id="UP000535491"/>
    </source>
</evidence>
<dbReference type="SUPFAM" id="SSF54909">
    <property type="entry name" value="Dimeric alpha+beta barrel"/>
    <property type="match status" value="2"/>
</dbReference>
<gene>
    <name evidence="1" type="ORF">H1191_03245</name>
</gene>
<evidence type="ECO:0008006" key="3">
    <source>
        <dbReference type="Google" id="ProtNLM"/>
    </source>
</evidence>
<comment type="caution">
    <text evidence="1">The sequence shown here is derived from an EMBL/GenBank/DDBJ whole genome shotgun (WGS) entry which is preliminary data.</text>
</comment>
<sequence length="230" mass="26615">MFKTMGIYKRMKNIQEFQRFYVSEFMPRMLQLPGVLEMKINSLTTAESANDAEDHFEIDLIVETYYESAETIKQLMATEEGRSLGNWLVSKGEGKVGAFVAQEYRVQSYRSAQGNFKTIGICKKTDQTDEFEKFYISEFMPQMMKMPGVVKMEINKLLPTQLANQAEDLHDIDFVIETYYESPETMKQIMATEEGKALGDSLISRVQGNMGIYVAKEYQVQSFKRLEEKR</sequence>
<protein>
    <recommendedName>
        <fullName evidence="3">EthD domain-containing protein</fullName>
    </recommendedName>
</protein>
<organism evidence="1 2">
    <name type="scientific">Paenactinomyces guangxiensis</name>
    <dbReference type="NCBI Taxonomy" id="1490290"/>
    <lineage>
        <taxon>Bacteria</taxon>
        <taxon>Bacillati</taxon>
        <taxon>Bacillota</taxon>
        <taxon>Bacilli</taxon>
        <taxon>Bacillales</taxon>
        <taxon>Thermoactinomycetaceae</taxon>
        <taxon>Paenactinomyces</taxon>
    </lineage>
</organism>
<reference evidence="1 2" key="1">
    <citation type="submission" date="2020-07" db="EMBL/GenBank/DDBJ databases">
        <authorList>
            <person name="Feng H."/>
        </authorList>
    </citation>
    <scope>NUCLEOTIDE SEQUENCE [LARGE SCALE GENOMIC DNA]</scope>
    <source>
        <strain evidence="2">s-10</strain>
    </source>
</reference>
<keyword evidence="2" id="KW-1185">Reference proteome</keyword>
<dbReference type="RefSeq" id="WP_181750513.1">
    <property type="nucleotide sequence ID" value="NZ_JACEIQ010000001.1"/>
</dbReference>